<name>G9YES4_9FIRM</name>
<dbReference type="InterPro" id="IPR051810">
    <property type="entry name" value="Precorrin_MeTrfase"/>
</dbReference>
<evidence type="ECO:0000313" key="7">
    <source>
        <dbReference type="EMBL" id="EHM43697.1"/>
    </source>
</evidence>
<evidence type="ECO:0000259" key="6">
    <source>
        <dbReference type="Pfam" id="PF00590"/>
    </source>
</evidence>
<keyword evidence="2" id="KW-0169">Cobalamin biosynthesis</keyword>
<evidence type="ECO:0000256" key="3">
    <source>
        <dbReference type="ARBA" id="ARBA00022603"/>
    </source>
</evidence>
<proteinExistence type="predicted"/>
<dbReference type="OrthoDB" id="9772960at2"/>
<dbReference type="AlphaFoldDB" id="G9YES4"/>
<dbReference type="GO" id="GO:0008168">
    <property type="term" value="F:methyltransferase activity"/>
    <property type="evidence" value="ECO:0007669"/>
    <property type="project" value="UniProtKB-KW"/>
</dbReference>
<dbReference type="Pfam" id="PF00590">
    <property type="entry name" value="TP_methylase"/>
    <property type="match status" value="1"/>
</dbReference>
<keyword evidence="8" id="KW-1185">Reference proteome</keyword>
<reference evidence="7 8" key="1">
    <citation type="submission" date="2011-08" db="EMBL/GenBank/DDBJ databases">
        <authorList>
            <person name="Weinstock G."/>
            <person name="Sodergren E."/>
            <person name="Clifton S."/>
            <person name="Fulton L."/>
            <person name="Fulton B."/>
            <person name="Courtney L."/>
            <person name="Fronick C."/>
            <person name="Harrison M."/>
            <person name="Strong C."/>
            <person name="Farmer C."/>
            <person name="Delahaunty K."/>
            <person name="Markovic C."/>
            <person name="Hall O."/>
            <person name="Minx P."/>
            <person name="Tomlinson C."/>
            <person name="Mitreva M."/>
            <person name="Hou S."/>
            <person name="Chen J."/>
            <person name="Wollam A."/>
            <person name="Pepin K.H."/>
            <person name="Johnson M."/>
            <person name="Bhonagiri V."/>
            <person name="Zhang X."/>
            <person name="Suruliraj S."/>
            <person name="Warren W."/>
            <person name="Chinwalla A."/>
            <person name="Mardis E.R."/>
            <person name="Wilson R.K."/>
        </authorList>
    </citation>
    <scope>NUCLEOTIDE SEQUENCE [LARGE SCALE GENOMIC DNA]</scope>
    <source>
        <strain evidence="7 8">F0357</strain>
    </source>
</reference>
<dbReference type="PANTHER" id="PTHR47036">
    <property type="entry name" value="COBALT-FACTOR III C(17)-METHYLTRANSFERASE-RELATED"/>
    <property type="match status" value="1"/>
</dbReference>
<dbReference type="InterPro" id="IPR035996">
    <property type="entry name" value="4pyrrol_Methylase_sf"/>
</dbReference>
<evidence type="ECO:0000256" key="4">
    <source>
        <dbReference type="ARBA" id="ARBA00022679"/>
    </source>
</evidence>
<dbReference type="PATRIC" id="fig|861450.3.peg.127"/>
<dbReference type="EMBL" id="AGCJ01000005">
    <property type="protein sequence ID" value="EHM43697.1"/>
    <property type="molecule type" value="Genomic_DNA"/>
</dbReference>
<feature type="domain" description="Tetrapyrrole methylase" evidence="6">
    <location>
        <begin position="4"/>
        <end position="210"/>
    </location>
</feature>
<dbReference type="InterPro" id="IPR006363">
    <property type="entry name" value="Cbl_synth_CobJ/CibH_dom"/>
</dbReference>
<protein>
    <submittedName>
        <fullName evidence="7">Precorrin-3B C(17)-methyltransferase</fullName>
    </submittedName>
</protein>
<dbReference type="Gene3D" id="3.30.950.10">
    <property type="entry name" value="Methyltransferase, Cobalt-precorrin-4 Transmethylase, Domain 2"/>
    <property type="match status" value="1"/>
</dbReference>
<dbReference type="HOGENOM" id="CLU_047948_2_0_9"/>
<dbReference type="InterPro" id="IPR014776">
    <property type="entry name" value="4pyrrole_Mease_sub2"/>
</dbReference>
<keyword evidence="5" id="KW-0949">S-adenosyl-L-methionine</keyword>
<dbReference type="Gene3D" id="3.40.1010.10">
    <property type="entry name" value="Cobalt-precorrin-4 Transmethylase, Domain 1"/>
    <property type="match status" value="1"/>
</dbReference>
<comment type="caution">
    <text evidence="7">The sequence shown here is derived from an EMBL/GenBank/DDBJ whole genome shotgun (WGS) entry which is preliminary data.</text>
</comment>
<evidence type="ECO:0000256" key="1">
    <source>
        <dbReference type="ARBA" id="ARBA00004953"/>
    </source>
</evidence>
<sequence>MAGKIYVVGLGPGGAEDMTLRAVKTLEKCEVIAGYTTYIDLIKERFADKEFVVTGMKKEVERCRAAVDEARRGKIVAMVSSGDAGVYGMAGIMHEVAEPYDDIKIEVIPGITAACSGAARLGAPLISDFCLISLSDLMTPWKTIAKRLELAAAADFVICLYNPGSKGRPGYLEKACRVIGRHLPPQTPAGIIRNIGRDGETAVITTLAELEKTEADMFTTVIIGNSRTKVIKGHMVTPRGYTL</sequence>
<dbReference type="RefSeq" id="WP_006789117.1">
    <property type="nucleotide sequence ID" value="NZ_JH417564.1"/>
</dbReference>
<comment type="pathway">
    <text evidence="1">Cofactor biosynthesis; adenosylcobalamin biosynthesis.</text>
</comment>
<evidence type="ECO:0000256" key="2">
    <source>
        <dbReference type="ARBA" id="ARBA00022573"/>
    </source>
</evidence>
<accession>G9YES4</accession>
<dbReference type="CDD" id="cd11646">
    <property type="entry name" value="Precorrin_3B_C17_MT"/>
    <property type="match status" value="1"/>
</dbReference>
<dbReference type="NCBIfam" id="TIGR01466">
    <property type="entry name" value="cobJ_cbiH"/>
    <property type="match status" value="1"/>
</dbReference>
<organism evidence="7 8">
    <name type="scientific">Anaeroglobus geminatus F0357</name>
    <dbReference type="NCBI Taxonomy" id="861450"/>
    <lineage>
        <taxon>Bacteria</taxon>
        <taxon>Bacillati</taxon>
        <taxon>Bacillota</taxon>
        <taxon>Negativicutes</taxon>
        <taxon>Veillonellales</taxon>
        <taxon>Veillonellaceae</taxon>
        <taxon>Anaeroglobus</taxon>
    </lineage>
</organism>
<dbReference type="GO" id="GO:0009236">
    <property type="term" value="P:cobalamin biosynthetic process"/>
    <property type="evidence" value="ECO:0007669"/>
    <property type="project" value="UniProtKB-UniPathway"/>
</dbReference>
<evidence type="ECO:0000256" key="5">
    <source>
        <dbReference type="ARBA" id="ARBA00022691"/>
    </source>
</evidence>
<evidence type="ECO:0000313" key="8">
    <source>
        <dbReference type="Proteomes" id="UP000005481"/>
    </source>
</evidence>
<dbReference type="GO" id="GO:0032259">
    <property type="term" value="P:methylation"/>
    <property type="evidence" value="ECO:0007669"/>
    <property type="project" value="UniProtKB-KW"/>
</dbReference>
<dbReference type="InterPro" id="IPR000878">
    <property type="entry name" value="4pyrrol_Mease"/>
</dbReference>
<dbReference type="STRING" id="861450.HMPREF0080_00134"/>
<keyword evidence="4 7" id="KW-0808">Transferase</keyword>
<dbReference type="UniPathway" id="UPA00148"/>
<dbReference type="InterPro" id="IPR014777">
    <property type="entry name" value="4pyrrole_Mease_sub1"/>
</dbReference>
<dbReference type="PANTHER" id="PTHR47036:SF1">
    <property type="entry name" value="COBALT-FACTOR III C(17)-METHYLTRANSFERASE-RELATED"/>
    <property type="match status" value="1"/>
</dbReference>
<gene>
    <name evidence="7" type="ORF">HMPREF0080_00134</name>
</gene>
<keyword evidence="3 7" id="KW-0489">Methyltransferase</keyword>
<dbReference type="Proteomes" id="UP000005481">
    <property type="component" value="Unassembled WGS sequence"/>
</dbReference>
<dbReference type="eggNOG" id="COG1010">
    <property type="taxonomic scope" value="Bacteria"/>
</dbReference>
<dbReference type="SUPFAM" id="SSF53790">
    <property type="entry name" value="Tetrapyrrole methylase"/>
    <property type="match status" value="1"/>
</dbReference>